<dbReference type="PANTHER" id="PTHR13696">
    <property type="entry name" value="P-LOOP CONTAINING NUCLEOSIDE TRIPHOSPHATE HYDROLASE"/>
    <property type="match status" value="1"/>
</dbReference>
<sequence>MPRVILFGNEKGGAGKTTAAIHLSILLCSVGFKVVSVDLDSYQQSFTGYIENRTIQKNKLGLNIQIPSHICFIDKSFSKYRKDIETTEGGDIAKIAIHQNGSMEELEECLEKHIIKEREGYDYVIIDSPGGSISLSRAAHSLADIIVTPINDSIIDIELLSKIGDSYESVSPGPYAVMLFEQKIRKTAKCGHPPRWYVMRNRVGNADTVNSKNTEMILYQLSKKLGFKNISGFGNRNIFKELFNMGLCILDSDVPLVKSRLSTSAIAAKLEILELAKELEIDLKK</sequence>
<dbReference type="InterPro" id="IPR050678">
    <property type="entry name" value="DNA_Partitioning_ATPase"/>
</dbReference>
<dbReference type="EMBL" id="CP110343">
    <property type="protein sequence ID" value="WPX97874.1"/>
    <property type="molecule type" value="Genomic_DNA"/>
</dbReference>
<organism evidence="1 2">
    <name type="scientific">Candidatus Fokinia crypta</name>
    <dbReference type="NCBI Taxonomy" id="1920990"/>
    <lineage>
        <taxon>Bacteria</taxon>
        <taxon>Pseudomonadati</taxon>
        <taxon>Pseudomonadota</taxon>
        <taxon>Alphaproteobacteria</taxon>
        <taxon>Rickettsiales</taxon>
        <taxon>Candidatus Midichloriaceae</taxon>
        <taxon>Candidatus Fokinia</taxon>
    </lineage>
</organism>
<dbReference type="SUPFAM" id="SSF52540">
    <property type="entry name" value="P-loop containing nucleoside triphosphate hydrolases"/>
    <property type="match status" value="1"/>
</dbReference>
<evidence type="ECO:0000313" key="1">
    <source>
        <dbReference type="EMBL" id="WPX97874.1"/>
    </source>
</evidence>
<dbReference type="InterPro" id="IPR015223">
    <property type="entry name" value="MipZ"/>
</dbReference>
<dbReference type="RefSeq" id="WP_323721856.1">
    <property type="nucleotide sequence ID" value="NZ_CP110343.1"/>
</dbReference>
<keyword evidence="2" id="KW-1185">Reference proteome</keyword>
<dbReference type="Pfam" id="PF09140">
    <property type="entry name" value="MipZ"/>
    <property type="match status" value="1"/>
</dbReference>
<reference evidence="1" key="1">
    <citation type="submission" date="2022-10" db="EMBL/GenBank/DDBJ databases">
        <title>Host association and intracellularity evolved multiple times independently in the Rickettsiales.</title>
        <authorList>
            <person name="Castelli M."/>
            <person name="Nardi T."/>
            <person name="Gammuto L."/>
            <person name="Bellinzona G."/>
            <person name="Sabaneyeva E."/>
            <person name="Potekhin A."/>
            <person name="Serra V."/>
            <person name="Petroni G."/>
            <person name="Sassera D."/>
        </authorList>
    </citation>
    <scope>NUCLEOTIDE SEQUENCE [LARGE SCALE GENOMIC DNA]</scope>
    <source>
        <strain evidence="1">US_Bl 11III1</strain>
    </source>
</reference>
<dbReference type="Proteomes" id="UP001325140">
    <property type="component" value="Chromosome"/>
</dbReference>
<dbReference type="Gene3D" id="3.40.50.300">
    <property type="entry name" value="P-loop containing nucleotide triphosphate hydrolases"/>
    <property type="match status" value="1"/>
</dbReference>
<accession>A0ABZ0US74</accession>
<protein>
    <submittedName>
        <fullName evidence="1">ParA-like protein</fullName>
    </submittedName>
</protein>
<dbReference type="InterPro" id="IPR027417">
    <property type="entry name" value="P-loop_NTPase"/>
</dbReference>
<dbReference type="CDD" id="cd02042">
    <property type="entry name" value="ParAB_family"/>
    <property type="match status" value="1"/>
</dbReference>
<proteinExistence type="predicted"/>
<gene>
    <name evidence="1" type="ORF">Fokcrypt_00397</name>
</gene>
<evidence type="ECO:0000313" key="2">
    <source>
        <dbReference type="Proteomes" id="UP001325140"/>
    </source>
</evidence>
<name>A0ABZ0US74_9RICK</name>
<dbReference type="PANTHER" id="PTHR13696:SF96">
    <property type="entry name" value="COBQ_COBB_MIND_PARA NUCLEOTIDE BINDING DOMAIN-CONTAINING PROTEIN"/>
    <property type="match status" value="1"/>
</dbReference>